<dbReference type="PANTHER" id="PTHR43732">
    <property type="entry name" value="RIBOSE 5-PHOSPHATE ISOMERASE-RELATED"/>
    <property type="match status" value="1"/>
</dbReference>
<dbReference type="Proteomes" id="UP000016922">
    <property type="component" value="Unassembled WGS sequence"/>
</dbReference>
<accession>S3CZY1</accession>
<dbReference type="NCBIfam" id="TIGR02133">
    <property type="entry name" value="RPI_actino"/>
    <property type="match status" value="1"/>
</dbReference>
<dbReference type="eggNOG" id="ENOG502S47V">
    <property type="taxonomic scope" value="Eukaryota"/>
</dbReference>
<reference evidence="3 4" key="1">
    <citation type="journal article" date="2013" name="BMC Genomics">
        <title>Genomics-driven discovery of the pneumocandin biosynthetic gene cluster in the fungus Glarea lozoyensis.</title>
        <authorList>
            <person name="Chen L."/>
            <person name="Yue Q."/>
            <person name="Zhang X."/>
            <person name="Xiang M."/>
            <person name="Wang C."/>
            <person name="Li S."/>
            <person name="Che Y."/>
            <person name="Ortiz-Lopez F.J."/>
            <person name="Bills G.F."/>
            <person name="Liu X."/>
            <person name="An Z."/>
        </authorList>
    </citation>
    <scope>NUCLEOTIDE SEQUENCE [LARGE SCALE GENOMIC DNA]</scope>
    <source>
        <strain evidence="4">ATCC 20868 / MF5171</strain>
    </source>
</reference>
<keyword evidence="4" id="KW-1185">Reference proteome</keyword>
<name>S3CZY1_GLAL2</name>
<dbReference type="PIRSF" id="PIRSF005384">
    <property type="entry name" value="RpiB_LacA_B"/>
    <property type="match status" value="1"/>
</dbReference>
<dbReference type="RefSeq" id="XP_008082576.1">
    <property type="nucleotide sequence ID" value="XM_008084385.1"/>
</dbReference>
<organism evidence="3 4">
    <name type="scientific">Glarea lozoyensis (strain ATCC 20868 / MF5171)</name>
    <dbReference type="NCBI Taxonomy" id="1116229"/>
    <lineage>
        <taxon>Eukaryota</taxon>
        <taxon>Fungi</taxon>
        <taxon>Dikarya</taxon>
        <taxon>Ascomycota</taxon>
        <taxon>Pezizomycotina</taxon>
        <taxon>Leotiomycetes</taxon>
        <taxon>Helotiales</taxon>
        <taxon>Helotiaceae</taxon>
        <taxon>Glarea</taxon>
    </lineage>
</organism>
<dbReference type="STRING" id="1116229.S3CZY1"/>
<proteinExistence type="inferred from homology"/>
<dbReference type="InterPro" id="IPR011860">
    <property type="entry name" value="Rib-5-P_Isoase_Actino"/>
</dbReference>
<dbReference type="OMA" id="YPPFCLR"/>
<dbReference type="NCBIfam" id="TIGR00689">
    <property type="entry name" value="rpiB_lacA_lacB"/>
    <property type="match status" value="1"/>
</dbReference>
<dbReference type="Gene3D" id="3.40.1400.10">
    <property type="entry name" value="Sugar-phosphate isomerase, RpiB/LacA/LacB"/>
    <property type="match status" value="1"/>
</dbReference>
<dbReference type="GO" id="GO:0016853">
    <property type="term" value="F:isomerase activity"/>
    <property type="evidence" value="ECO:0007669"/>
    <property type="project" value="UniProtKB-KW"/>
</dbReference>
<comment type="similarity">
    <text evidence="1">Belongs to the LacAB/RpiB family.</text>
</comment>
<dbReference type="AlphaFoldDB" id="S3CZY1"/>
<dbReference type="GO" id="GO:0005975">
    <property type="term" value="P:carbohydrate metabolic process"/>
    <property type="evidence" value="ECO:0007669"/>
    <property type="project" value="InterPro"/>
</dbReference>
<evidence type="ECO:0000256" key="2">
    <source>
        <dbReference type="ARBA" id="ARBA00023235"/>
    </source>
</evidence>
<dbReference type="InterPro" id="IPR036569">
    <property type="entry name" value="RpiB_LacA_LacB_sf"/>
</dbReference>
<sequence length="159" mass="16820">MAEQQQKLRIVVGGDDAGYAYKTALTTLLKSHPAVESVHDVGPLSSSDKTAYPHYAVDAAKKIKAGEADRGLLICGTGLGVAIAANKVTGIRAVTAHDPFSVERSVLSNDAQVLCLGERVIGLELAKKLVDGWVGLRFDPNCASAEKVKAINDYDEEAN</sequence>
<dbReference type="GeneID" id="19463187"/>
<evidence type="ECO:0000313" key="3">
    <source>
        <dbReference type="EMBL" id="EPE31165.1"/>
    </source>
</evidence>
<dbReference type="KEGG" id="glz:GLAREA_04132"/>
<dbReference type="SUPFAM" id="SSF89623">
    <property type="entry name" value="Ribose/Galactose isomerase RpiB/AlsB"/>
    <property type="match status" value="1"/>
</dbReference>
<dbReference type="InterPro" id="IPR003500">
    <property type="entry name" value="RpiB_LacA_LacB"/>
</dbReference>
<dbReference type="FunFam" id="3.40.1400.10:FF:000004">
    <property type="entry name" value="Ribose 5-phosphate isomerase"/>
    <property type="match status" value="1"/>
</dbReference>
<dbReference type="NCBIfam" id="NF004051">
    <property type="entry name" value="PRK05571.1"/>
    <property type="match status" value="1"/>
</dbReference>
<evidence type="ECO:0000313" key="4">
    <source>
        <dbReference type="Proteomes" id="UP000016922"/>
    </source>
</evidence>
<dbReference type="EMBL" id="KE145363">
    <property type="protein sequence ID" value="EPE31165.1"/>
    <property type="molecule type" value="Genomic_DNA"/>
</dbReference>
<dbReference type="OrthoDB" id="2106730at2759"/>
<keyword evidence="2 3" id="KW-0413">Isomerase</keyword>
<protein>
    <submittedName>
        <fullName evidence="3">Ribose/Galactose isomerase RpiB/AlsB</fullName>
    </submittedName>
</protein>
<dbReference type="PANTHER" id="PTHR43732:SF1">
    <property type="entry name" value="RIBOSE 5-PHOSPHATE ISOMERASE"/>
    <property type="match status" value="1"/>
</dbReference>
<dbReference type="InterPro" id="IPR051812">
    <property type="entry name" value="SPI_LacAB/RpiB"/>
</dbReference>
<dbReference type="HOGENOM" id="CLU_091396_1_0_1"/>
<gene>
    <name evidence="3" type="ORF">GLAREA_04132</name>
</gene>
<evidence type="ECO:0000256" key="1">
    <source>
        <dbReference type="ARBA" id="ARBA00008754"/>
    </source>
</evidence>
<dbReference type="Pfam" id="PF02502">
    <property type="entry name" value="LacAB_rpiB"/>
    <property type="match status" value="1"/>
</dbReference>